<dbReference type="EMBL" id="JBHUOM010000001">
    <property type="protein sequence ID" value="MFD2932831.1"/>
    <property type="molecule type" value="Genomic_DNA"/>
</dbReference>
<accession>A0ABW6AC02</accession>
<dbReference type="Gene3D" id="3.30.530.80">
    <property type="match status" value="1"/>
</dbReference>
<comment type="caution">
    <text evidence="2">The sequence shown here is derived from an EMBL/GenBank/DDBJ whole genome shotgun (WGS) entry which is preliminary data.</text>
</comment>
<evidence type="ECO:0000256" key="1">
    <source>
        <dbReference type="SAM" id="SignalP"/>
    </source>
</evidence>
<reference evidence="3" key="1">
    <citation type="journal article" date="2019" name="Int. J. Syst. Evol. Microbiol.">
        <title>The Global Catalogue of Microorganisms (GCM) 10K type strain sequencing project: providing services to taxonomists for standard genome sequencing and annotation.</title>
        <authorList>
            <consortium name="The Broad Institute Genomics Platform"/>
            <consortium name="The Broad Institute Genome Sequencing Center for Infectious Disease"/>
            <person name="Wu L."/>
            <person name="Ma J."/>
        </authorList>
    </citation>
    <scope>NUCLEOTIDE SEQUENCE [LARGE SCALE GENOMIC DNA]</scope>
    <source>
        <strain evidence="3">KCTC 52490</strain>
    </source>
</reference>
<feature type="chain" id="PRO_5045104871" description="DUF4468 domain-containing protein" evidence="1">
    <location>
        <begin position="18"/>
        <end position="177"/>
    </location>
</feature>
<gene>
    <name evidence="2" type="ORF">ACFS25_03515</name>
</gene>
<evidence type="ECO:0000313" key="2">
    <source>
        <dbReference type="EMBL" id="MFD2932831.1"/>
    </source>
</evidence>
<keyword evidence="1" id="KW-0732">Signal</keyword>
<dbReference type="Proteomes" id="UP001597512">
    <property type="component" value="Unassembled WGS sequence"/>
</dbReference>
<dbReference type="RefSeq" id="WP_381497018.1">
    <property type="nucleotide sequence ID" value="NZ_JBHUOM010000001.1"/>
</dbReference>
<organism evidence="2 3">
    <name type="scientific">Spirosoma flavum</name>
    <dbReference type="NCBI Taxonomy" id="2048557"/>
    <lineage>
        <taxon>Bacteria</taxon>
        <taxon>Pseudomonadati</taxon>
        <taxon>Bacteroidota</taxon>
        <taxon>Cytophagia</taxon>
        <taxon>Cytophagales</taxon>
        <taxon>Cytophagaceae</taxon>
        <taxon>Spirosoma</taxon>
    </lineage>
</organism>
<protein>
    <recommendedName>
        <fullName evidence="4">DUF4468 domain-containing protein</fullName>
    </recommendedName>
</protein>
<evidence type="ECO:0000313" key="3">
    <source>
        <dbReference type="Proteomes" id="UP001597512"/>
    </source>
</evidence>
<keyword evidence="3" id="KW-1185">Reference proteome</keyword>
<evidence type="ECO:0008006" key="4">
    <source>
        <dbReference type="Google" id="ProtNLM"/>
    </source>
</evidence>
<proteinExistence type="predicted"/>
<feature type="signal peptide" evidence="1">
    <location>
        <begin position="1"/>
        <end position="17"/>
    </location>
</feature>
<sequence length="177" mass="20456">MKYLFIFSLFFSVTSLAQVQLPTNDAGQVQYQELVRVPDAKRPARQIMEQTRVWANHYYSATNEAEQQYDQEHNILFVRTFYQIDKKSVRYTLTVETKFGRYRATITDLMVEEAGLTQPVRAVSSTVEEMRQVPDSTAKNEKLIEQIATNQADLYGQIDKSCRDTLANLKQALTEDN</sequence>
<name>A0ABW6AC02_9BACT</name>